<gene>
    <name evidence="1" type="ORF">S06H3_26747</name>
</gene>
<accession>X1PJI2</accession>
<proteinExistence type="predicted"/>
<reference evidence="1" key="1">
    <citation type="journal article" date="2014" name="Front. Microbiol.">
        <title>High frequency of phylogenetically diverse reductive dehalogenase-homologous genes in deep subseafloor sedimentary metagenomes.</title>
        <authorList>
            <person name="Kawai M."/>
            <person name="Futagami T."/>
            <person name="Toyoda A."/>
            <person name="Takaki Y."/>
            <person name="Nishi S."/>
            <person name="Hori S."/>
            <person name="Arai W."/>
            <person name="Tsubouchi T."/>
            <person name="Morono Y."/>
            <person name="Uchiyama I."/>
            <person name="Ito T."/>
            <person name="Fujiyama A."/>
            <person name="Inagaki F."/>
            <person name="Takami H."/>
        </authorList>
    </citation>
    <scope>NUCLEOTIDE SEQUENCE</scope>
    <source>
        <strain evidence="1">Expedition CK06-06</strain>
    </source>
</reference>
<protein>
    <submittedName>
        <fullName evidence="1">Uncharacterized protein</fullName>
    </submittedName>
</protein>
<name>X1PJI2_9ZZZZ</name>
<dbReference type="AlphaFoldDB" id="X1PJI2"/>
<sequence length="56" mass="6682">MKPKAMKTTIIYRHGRNLFDGSDFKPFVNKYFKDVIFEGFECGNWYPAITISNWEE</sequence>
<comment type="caution">
    <text evidence="1">The sequence shown here is derived from an EMBL/GenBank/DDBJ whole genome shotgun (WGS) entry which is preliminary data.</text>
</comment>
<organism evidence="1">
    <name type="scientific">marine sediment metagenome</name>
    <dbReference type="NCBI Taxonomy" id="412755"/>
    <lineage>
        <taxon>unclassified sequences</taxon>
        <taxon>metagenomes</taxon>
        <taxon>ecological metagenomes</taxon>
    </lineage>
</organism>
<feature type="non-terminal residue" evidence="1">
    <location>
        <position position="56"/>
    </location>
</feature>
<evidence type="ECO:0000313" key="1">
    <source>
        <dbReference type="EMBL" id="GAI31019.1"/>
    </source>
</evidence>
<dbReference type="EMBL" id="BARV01015482">
    <property type="protein sequence ID" value="GAI31019.1"/>
    <property type="molecule type" value="Genomic_DNA"/>
</dbReference>